<protein>
    <submittedName>
        <fullName evidence="4">DUF4349 domain-containing protein</fullName>
    </submittedName>
</protein>
<name>A0A939JZ68_9BACT</name>
<sequence length="329" mass="36207">MQTIRVILCLSALWLGGCSAKHEAQQPATDQVQTEQIQAEPARPATTANAVMADQVSDEAVTKPQSAPGLFSPEEKTALPARQFVRTADVKFRVDNVAKATSRIETITTQQGGFVTFTKLDSQIDDKETVAISADSLLETTRYTVSNTMTLRVPNTRLDTTLQAITALGNYLDIREIKSDDVALQRLAADQARRRIAAHDARLRRAIDGRGRKLGETTAAEESRLNGQRESDEAQINDLSLADQIQYSTVTLNLYQRQSTLRAMLPNTTDVREYQPGFFAQAADALATGADVLAGFVLFLLKSWGIILFGLLVFVLAKLGIRRWRLVKA</sequence>
<keyword evidence="5" id="KW-1185">Reference proteome</keyword>
<evidence type="ECO:0000259" key="3">
    <source>
        <dbReference type="Pfam" id="PF14257"/>
    </source>
</evidence>
<feature type="chain" id="PRO_5037374191" evidence="2">
    <location>
        <begin position="21"/>
        <end position="329"/>
    </location>
</feature>
<dbReference type="EMBL" id="JAFMYU010000002">
    <property type="protein sequence ID" value="MBO0929860.1"/>
    <property type="molecule type" value="Genomic_DNA"/>
</dbReference>
<dbReference type="Pfam" id="PF14257">
    <property type="entry name" value="DUF4349"/>
    <property type="match status" value="1"/>
</dbReference>
<keyword evidence="1" id="KW-1133">Transmembrane helix</keyword>
<feature type="transmembrane region" description="Helical" evidence="1">
    <location>
        <begin position="292"/>
        <end position="317"/>
    </location>
</feature>
<accession>A0A939JZ68</accession>
<dbReference type="Proteomes" id="UP000664795">
    <property type="component" value="Unassembled WGS sequence"/>
</dbReference>
<feature type="domain" description="DUF4349" evidence="3">
    <location>
        <begin position="82"/>
        <end position="313"/>
    </location>
</feature>
<dbReference type="AlphaFoldDB" id="A0A939JZ68"/>
<feature type="signal peptide" evidence="2">
    <location>
        <begin position="1"/>
        <end position="20"/>
    </location>
</feature>
<organism evidence="4 5">
    <name type="scientific">Fibrella aquatilis</name>
    <dbReference type="NCBI Taxonomy" id="2817059"/>
    <lineage>
        <taxon>Bacteria</taxon>
        <taxon>Pseudomonadati</taxon>
        <taxon>Bacteroidota</taxon>
        <taxon>Cytophagia</taxon>
        <taxon>Cytophagales</taxon>
        <taxon>Spirosomataceae</taxon>
        <taxon>Fibrella</taxon>
    </lineage>
</organism>
<evidence type="ECO:0000256" key="2">
    <source>
        <dbReference type="SAM" id="SignalP"/>
    </source>
</evidence>
<evidence type="ECO:0000313" key="4">
    <source>
        <dbReference type="EMBL" id="MBO0929860.1"/>
    </source>
</evidence>
<proteinExistence type="predicted"/>
<keyword evidence="1" id="KW-0472">Membrane</keyword>
<evidence type="ECO:0000313" key="5">
    <source>
        <dbReference type="Proteomes" id="UP000664795"/>
    </source>
</evidence>
<evidence type="ECO:0000256" key="1">
    <source>
        <dbReference type="SAM" id="Phobius"/>
    </source>
</evidence>
<dbReference type="PROSITE" id="PS51257">
    <property type="entry name" value="PROKAR_LIPOPROTEIN"/>
    <property type="match status" value="1"/>
</dbReference>
<keyword evidence="2" id="KW-0732">Signal</keyword>
<reference evidence="4 5" key="1">
    <citation type="submission" date="2021-03" db="EMBL/GenBank/DDBJ databases">
        <title>Fibrella sp. HMF5036 genome sequencing and assembly.</title>
        <authorList>
            <person name="Kang H."/>
            <person name="Kim H."/>
            <person name="Bae S."/>
            <person name="Joh K."/>
        </authorList>
    </citation>
    <scope>NUCLEOTIDE SEQUENCE [LARGE SCALE GENOMIC DNA]</scope>
    <source>
        <strain evidence="4 5">HMF5036</strain>
    </source>
</reference>
<dbReference type="InterPro" id="IPR025645">
    <property type="entry name" value="DUF4349"/>
</dbReference>
<dbReference type="RefSeq" id="WP_207333832.1">
    <property type="nucleotide sequence ID" value="NZ_JAFMYU010000002.1"/>
</dbReference>
<comment type="caution">
    <text evidence="4">The sequence shown here is derived from an EMBL/GenBank/DDBJ whole genome shotgun (WGS) entry which is preliminary data.</text>
</comment>
<gene>
    <name evidence="4" type="ORF">J2I48_02595</name>
</gene>
<keyword evidence="1" id="KW-0812">Transmembrane</keyword>